<organism evidence="1 2">
    <name type="scientific">Paraburkholderia caribensis</name>
    <dbReference type="NCBI Taxonomy" id="75105"/>
    <lineage>
        <taxon>Bacteria</taxon>
        <taxon>Pseudomonadati</taxon>
        <taxon>Pseudomonadota</taxon>
        <taxon>Betaproteobacteria</taxon>
        <taxon>Burkholderiales</taxon>
        <taxon>Burkholderiaceae</taxon>
        <taxon>Paraburkholderia</taxon>
    </lineage>
</organism>
<name>A0A9Q6S9I0_9BURK</name>
<evidence type="ECO:0000313" key="1">
    <source>
        <dbReference type="EMBL" id="QLB67285.1"/>
    </source>
</evidence>
<reference evidence="1 2" key="1">
    <citation type="journal article" date="2014" name="Genome Announc.">
        <title>Draft Genome Sequence of the Haloacid-Degrading Burkholderia caribensis Strain MBA4.</title>
        <authorList>
            <person name="Pan Y."/>
            <person name="Kong K.F."/>
            <person name="Tsang J.S."/>
        </authorList>
    </citation>
    <scope>NUCLEOTIDE SEQUENCE [LARGE SCALE GENOMIC DNA]</scope>
    <source>
        <strain evidence="1 2">852011</strain>
    </source>
</reference>
<accession>A0A9Q6S9I0</accession>
<sequence length="86" mass="9512">MSFVEIMVCHLTVRTKRVNIMEYHDMGYANAGMFLDGGAVEKPCGWFGVFAGIILAKREPRANDAERVKVVHDAGGVPDGHLRPVR</sequence>
<protein>
    <submittedName>
        <fullName evidence="1">Uncharacterized protein</fullName>
    </submittedName>
</protein>
<gene>
    <name evidence="1" type="ORF">A9O66_33035</name>
</gene>
<dbReference type="Proteomes" id="UP000509548">
    <property type="component" value="Plasmid unnamed"/>
</dbReference>
<keyword evidence="1" id="KW-0614">Plasmid</keyword>
<dbReference type="EMBL" id="CP015960">
    <property type="protein sequence ID" value="QLB67285.1"/>
    <property type="molecule type" value="Genomic_DNA"/>
</dbReference>
<proteinExistence type="predicted"/>
<dbReference type="AlphaFoldDB" id="A0A9Q6S9I0"/>
<evidence type="ECO:0000313" key="2">
    <source>
        <dbReference type="Proteomes" id="UP000509548"/>
    </source>
</evidence>
<geneLocation type="plasmid" evidence="2"/>